<dbReference type="Pfam" id="PF21245">
    <property type="entry name" value="PI4KB-PIK1_PIK"/>
    <property type="match status" value="1"/>
</dbReference>
<name>A0A0R3TEF2_RODNA</name>
<proteinExistence type="predicted"/>
<reference evidence="5" key="1">
    <citation type="submission" date="2017-02" db="UniProtKB">
        <authorList>
            <consortium name="WormBaseParasite"/>
        </authorList>
    </citation>
    <scope>IDENTIFICATION</scope>
</reference>
<dbReference type="WBParaSite" id="HNAJ_0000544101-mRNA-1">
    <property type="protein sequence ID" value="HNAJ_0000544101-mRNA-1"/>
    <property type="gene ID" value="HNAJ_0000544101"/>
</dbReference>
<evidence type="ECO:0000256" key="1">
    <source>
        <dbReference type="SAM" id="MobiDB-lite"/>
    </source>
</evidence>
<evidence type="ECO:0000313" key="5">
    <source>
        <dbReference type="WBParaSite" id="HNAJ_0000544101-mRNA-1"/>
    </source>
</evidence>
<evidence type="ECO:0000259" key="2">
    <source>
        <dbReference type="Pfam" id="PF21245"/>
    </source>
</evidence>
<dbReference type="AlphaFoldDB" id="A0A0R3TEF2"/>
<dbReference type="STRING" id="102285.A0A0R3TEF2"/>
<protein>
    <submittedName>
        <fullName evidence="5">FERM domain-containing protein</fullName>
    </submittedName>
</protein>
<reference evidence="3 4" key="2">
    <citation type="submission" date="2018-11" db="EMBL/GenBank/DDBJ databases">
        <authorList>
            <consortium name="Pathogen Informatics"/>
        </authorList>
    </citation>
    <scope>NUCLEOTIDE SEQUENCE [LARGE SCALE GENOMIC DNA]</scope>
</reference>
<keyword evidence="4" id="KW-1185">Reference proteome</keyword>
<feature type="region of interest" description="Disordered" evidence="1">
    <location>
        <begin position="1"/>
        <end position="23"/>
    </location>
</feature>
<dbReference type="Proteomes" id="UP000278807">
    <property type="component" value="Unassembled WGS sequence"/>
</dbReference>
<dbReference type="EMBL" id="UZAE01004650">
    <property type="protein sequence ID" value="VDO01298.1"/>
    <property type="molecule type" value="Genomic_DNA"/>
</dbReference>
<dbReference type="InterPro" id="IPR049160">
    <property type="entry name" value="PI4KB-PIK1_PIK"/>
</dbReference>
<dbReference type="OrthoDB" id="10264149at2759"/>
<feature type="compositionally biased region" description="Low complexity" evidence="1">
    <location>
        <begin position="8"/>
        <end position="17"/>
    </location>
</feature>
<feature type="domain" description="PI4KB/PIK1 accessory" evidence="2">
    <location>
        <begin position="82"/>
        <end position="139"/>
    </location>
</feature>
<accession>A0A0R3TEF2</accession>
<organism evidence="5">
    <name type="scientific">Rodentolepis nana</name>
    <name type="common">Dwarf tapeworm</name>
    <name type="synonym">Hymenolepis nana</name>
    <dbReference type="NCBI Taxonomy" id="102285"/>
    <lineage>
        <taxon>Eukaryota</taxon>
        <taxon>Metazoa</taxon>
        <taxon>Spiralia</taxon>
        <taxon>Lophotrochozoa</taxon>
        <taxon>Platyhelminthes</taxon>
        <taxon>Cestoda</taxon>
        <taxon>Eucestoda</taxon>
        <taxon>Cyclophyllidea</taxon>
        <taxon>Hymenolepididae</taxon>
        <taxon>Rodentolepis</taxon>
    </lineage>
</organism>
<evidence type="ECO:0000313" key="3">
    <source>
        <dbReference type="EMBL" id="VDO01298.1"/>
    </source>
</evidence>
<evidence type="ECO:0000313" key="4">
    <source>
        <dbReference type="Proteomes" id="UP000278807"/>
    </source>
</evidence>
<gene>
    <name evidence="3" type="ORF">HNAJ_LOCUS5438</name>
</gene>
<sequence length="158" mass="18219">MSSVTSVDPLDSLSPSSGEEDVDKQNNTAITYSLPHSPSLVNRSCPGQATPTISNSSSSVSSVHSYTSLFKLIDSSLFNCHYALFYLFKPSGTEVWEYLAKRLFDFRTSEVDFYFPQILILFQRSEEGNRCLLPYLSYRLVIYFFVTYSTFRFVWQWY</sequence>